<dbReference type="Proteomes" id="UP000006565">
    <property type="component" value="Chromosome"/>
</dbReference>
<dbReference type="STRING" id="679926.Mpet_0379"/>
<evidence type="ECO:0000313" key="2">
    <source>
        <dbReference type="Proteomes" id="UP000006565"/>
    </source>
</evidence>
<accession>E1RG01</accession>
<keyword evidence="2" id="KW-1185">Reference proteome</keyword>
<dbReference type="PROSITE" id="PS51257">
    <property type="entry name" value="PROKAR_LIPOPROTEIN"/>
    <property type="match status" value="1"/>
</dbReference>
<organism evidence="1 2">
    <name type="scientific">Methanolacinia petrolearia (strain DSM 11571 / OCM 486 / SEBR 4847)</name>
    <name type="common">Methanoplanus petrolearius</name>
    <dbReference type="NCBI Taxonomy" id="679926"/>
    <lineage>
        <taxon>Archaea</taxon>
        <taxon>Methanobacteriati</taxon>
        <taxon>Methanobacteriota</taxon>
        <taxon>Stenosarchaea group</taxon>
        <taxon>Methanomicrobia</taxon>
        <taxon>Methanomicrobiales</taxon>
        <taxon>Methanomicrobiaceae</taxon>
        <taxon>Methanolacinia</taxon>
    </lineage>
</organism>
<dbReference type="EMBL" id="CP002117">
    <property type="protein sequence ID" value="ADN35153.1"/>
    <property type="molecule type" value="Genomic_DNA"/>
</dbReference>
<dbReference type="eggNOG" id="arCOG03956">
    <property type="taxonomic scope" value="Archaea"/>
</dbReference>
<dbReference type="HOGENOM" id="CLU_062566_0_0_2"/>
<dbReference type="OrthoDB" id="105383at2157"/>
<gene>
    <name evidence="1" type="ordered locus">Mpet_0379</name>
</gene>
<name>E1RG01_METP4</name>
<dbReference type="RefSeq" id="WP_013328331.1">
    <property type="nucleotide sequence ID" value="NC_014507.1"/>
</dbReference>
<sequence length="321" mass="35978" precursor="true">MENKKIIIGTLFAVAIIACLVISFEVIGNISEQAYSTGYDSGIVMKSAGGSVPEFVLNTQFTNEKDTVQLYNVNNKKLNSEQIQSIAEFFDLKGDLETYSKNTGELKIVDDSYDPQRQISYYPKSGAIVYSIPDEEYPNTVESQPSLPSKDEAIKIAESFVQKTNTYEEEGFVKNVEVNQKQQVWKSGATEPEKSYDITTAVRYSRDLDGIPVYGDEFSVIIGDGGKVVGLVKSWREVEQGGTGRLKTAEDAYDDLCNRDTVNPLNLADYDKITIDEISLGYWMEPRIYEQDQVKPVYVFSGTATRGDKTDPYVEYVYALE</sequence>
<evidence type="ECO:0000313" key="1">
    <source>
        <dbReference type="EMBL" id="ADN35153.1"/>
    </source>
</evidence>
<dbReference type="AlphaFoldDB" id="E1RG01"/>
<protein>
    <submittedName>
        <fullName evidence="1">Uncharacterized protein</fullName>
    </submittedName>
</protein>
<reference evidence="1 2" key="1">
    <citation type="journal article" date="2010" name="Stand. Genomic Sci.">
        <title>Complete genome sequence of Methanoplanus petrolearius type strain (SEBR 4847).</title>
        <authorList>
            <person name="Brambilla E."/>
            <person name="Djao O.D."/>
            <person name="Daligault H."/>
            <person name="Lapidus A."/>
            <person name="Lucas S."/>
            <person name="Hammon N."/>
            <person name="Nolan M."/>
            <person name="Tice H."/>
            <person name="Cheng J.F."/>
            <person name="Han C."/>
            <person name="Tapia R."/>
            <person name="Goodwin L."/>
            <person name="Pitluck S."/>
            <person name="Liolios K."/>
            <person name="Ivanova N."/>
            <person name="Mavromatis K."/>
            <person name="Mikhailova N."/>
            <person name="Pati A."/>
            <person name="Chen A."/>
            <person name="Palaniappan K."/>
            <person name="Land M."/>
            <person name="Hauser L."/>
            <person name="Chang Y.J."/>
            <person name="Jeffries C.D."/>
            <person name="Rohde M."/>
            <person name="Spring S."/>
            <person name="Sikorski J."/>
            <person name="Goker M."/>
            <person name="Woyke T."/>
            <person name="Bristow J."/>
            <person name="Eisen J.A."/>
            <person name="Markowitz V."/>
            <person name="Hugenholtz P."/>
            <person name="Kyrpides N.C."/>
            <person name="Klenk H.P."/>
        </authorList>
    </citation>
    <scope>NUCLEOTIDE SEQUENCE [LARGE SCALE GENOMIC DNA]</scope>
    <source>
        <strain evidence="2">DSM 11571 / OCM 486 / SEBR 4847</strain>
    </source>
</reference>
<proteinExistence type="predicted"/>
<dbReference type="KEGG" id="mpi:Mpet_0379"/>
<dbReference type="GeneID" id="9742823"/>